<dbReference type="Proteomes" id="UP000238565">
    <property type="component" value="Unassembled WGS sequence"/>
</dbReference>
<evidence type="ECO:0000256" key="5">
    <source>
        <dbReference type="ARBA" id="ARBA00022597"/>
    </source>
</evidence>
<evidence type="ECO:0000256" key="9">
    <source>
        <dbReference type="ARBA" id="ARBA00023065"/>
    </source>
</evidence>
<dbReference type="GO" id="GO:0046930">
    <property type="term" value="C:pore complex"/>
    <property type="evidence" value="ECO:0007669"/>
    <property type="project" value="UniProtKB-KW"/>
</dbReference>
<dbReference type="Gene3D" id="3.30.1950.10">
    <property type="entry name" value="wza like domain"/>
    <property type="match status" value="1"/>
</dbReference>
<dbReference type="GO" id="GO:0009279">
    <property type="term" value="C:cell outer membrane"/>
    <property type="evidence" value="ECO:0007669"/>
    <property type="project" value="UniProtKB-SubCell"/>
</dbReference>
<dbReference type="RefSeq" id="WP_104794460.1">
    <property type="nucleotide sequence ID" value="NZ_PTPZ01000010.1"/>
</dbReference>
<dbReference type="EMBL" id="PTPZ01000010">
    <property type="protein sequence ID" value="PPZ90551.1"/>
    <property type="molecule type" value="Genomic_DNA"/>
</dbReference>
<dbReference type="GO" id="GO:0015288">
    <property type="term" value="F:porin activity"/>
    <property type="evidence" value="ECO:0007669"/>
    <property type="project" value="UniProtKB-KW"/>
</dbReference>
<evidence type="ECO:0000256" key="3">
    <source>
        <dbReference type="ARBA" id="ARBA00022448"/>
    </source>
</evidence>
<keyword evidence="4" id="KW-1134">Transmembrane beta strand</keyword>
<dbReference type="InterPro" id="IPR054765">
    <property type="entry name" value="SLBB_dom"/>
</dbReference>
<evidence type="ECO:0000256" key="7">
    <source>
        <dbReference type="ARBA" id="ARBA00022729"/>
    </source>
</evidence>
<proteinExistence type="inferred from homology"/>
<keyword evidence="15" id="KW-1133">Transmembrane helix</keyword>
<evidence type="ECO:0000259" key="17">
    <source>
        <dbReference type="Pfam" id="PF22461"/>
    </source>
</evidence>
<dbReference type="Gene3D" id="3.10.560.10">
    <property type="entry name" value="Outer membrane lipoprotein wza domain like"/>
    <property type="match status" value="1"/>
</dbReference>
<evidence type="ECO:0000256" key="2">
    <source>
        <dbReference type="ARBA" id="ARBA00009450"/>
    </source>
</evidence>
<feature type="transmembrane region" description="Helical" evidence="15">
    <location>
        <begin position="247"/>
        <end position="265"/>
    </location>
</feature>
<evidence type="ECO:0000313" key="19">
    <source>
        <dbReference type="Proteomes" id="UP000238565"/>
    </source>
</evidence>
<evidence type="ECO:0000313" key="18">
    <source>
        <dbReference type="EMBL" id="PPZ90551.1"/>
    </source>
</evidence>
<feature type="domain" description="SLBB" evidence="17">
    <location>
        <begin position="152"/>
        <end position="231"/>
    </location>
</feature>
<evidence type="ECO:0000256" key="8">
    <source>
        <dbReference type="ARBA" id="ARBA00023047"/>
    </source>
</evidence>
<evidence type="ECO:0000256" key="10">
    <source>
        <dbReference type="ARBA" id="ARBA00023114"/>
    </source>
</evidence>
<evidence type="ECO:0000256" key="14">
    <source>
        <dbReference type="ARBA" id="ARBA00023288"/>
    </source>
</evidence>
<dbReference type="GO" id="GO:0015159">
    <property type="term" value="F:polysaccharide transmembrane transporter activity"/>
    <property type="evidence" value="ECO:0007669"/>
    <property type="project" value="InterPro"/>
</dbReference>
<keyword evidence="3" id="KW-0813">Transport</keyword>
<dbReference type="PANTHER" id="PTHR33619:SF3">
    <property type="entry name" value="POLYSACCHARIDE EXPORT PROTEIN GFCE-RELATED"/>
    <property type="match status" value="1"/>
</dbReference>
<keyword evidence="7" id="KW-0732">Signal</keyword>
<keyword evidence="10" id="KW-0626">Porin</keyword>
<keyword evidence="8" id="KW-0625">Polysaccharide transport</keyword>
<keyword evidence="13" id="KW-0998">Cell outer membrane</keyword>
<keyword evidence="9" id="KW-0406">Ion transport</keyword>
<dbReference type="Pfam" id="PF02563">
    <property type="entry name" value="Poly_export"/>
    <property type="match status" value="1"/>
</dbReference>
<keyword evidence="11 15" id="KW-0472">Membrane</keyword>
<dbReference type="AlphaFoldDB" id="A0A2S7I1U2"/>
<dbReference type="GO" id="GO:0006811">
    <property type="term" value="P:monoatomic ion transport"/>
    <property type="evidence" value="ECO:0007669"/>
    <property type="project" value="UniProtKB-KW"/>
</dbReference>
<keyword evidence="6 15" id="KW-0812">Transmembrane</keyword>
<dbReference type="PANTHER" id="PTHR33619">
    <property type="entry name" value="POLYSACCHARIDE EXPORT PROTEIN GFCE-RELATED"/>
    <property type="match status" value="1"/>
</dbReference>
<dbReference type="Pfam" id="PF22461">
    <property type="entry name" value="SLBB_2"/>
    <property type="match status" value="1"/>
</dbReference>
<evidence type="ECO:0000256" key="6">
    <source>
        <dbReference type="ARBA" id="ARBA00022692"/>
    </source>
</evidence>
<evidence type="ECO:0000256" key="12">
    <source>
        <dbReference type="ARBA" id="ARBA00023139"/>
    </source>
</evidence>
<organism evidence="18 19">
    <name type="scientific">Cloacibacterium normanense</name>
    <dbReference type="NCBI Taxonomy" id="237258"/>
    <lineage>
        <taxon>Bacteria</taxon>
        <taxon>Pseudomonadati</taxon>
        <taxon>Bacteroidota</taxon>
        <taxon>Flavobacteriia</taxon>
        <taxon>Flavobacteriales</taxon>
        <taxon>Weeksellaceae</taxon>
    </lineage>
</organism>
<evidence type="ECO:0000256" key="15">
    <source>
        <dbReference type="SAM" id="Phobius"/>
    </source>
</evidence>
<dbReference type="InterPro" id="IPR049712">
    <property type="entry name" value="Poly_export"/>
</dbReference>
<evidence type="ECO:0000256" key="4">
    <source>
        <dbReference type="ARBA" id="ARBA00022452"/>
    </source>
</evidence>
<accession>A0A2S7I1U2</accession>
<keyword evidence="5 18" id="KW-0762">Sugar transport</keyword>
<feature type="domain" description="Polysaccharide export protein N-terminal" evidence="16">
    <location>
        <begin position="43"/>
        <end position="147"/>
    </location>
</feature>
<dbReference type="InterPro" id="IPR003715">
    <property type="entry name" value="Poly_export_N"/>
</dbReference>
<name>A0A2S7I1U2_9FLAO</name>
<comment type="subcellular location">
    <subcellularLocation>
        <location evidence="1">Cell outer membrane</location>
        <topology evidence="1">Multi-pass membrane protein</topology>
    </subcellularLocation>
</comment>
<evidence type="ECO:0000259" key="16">
    <source>
        <dbReference type="Pfam" id="PF02563"/>
    </source>
</evidence>
<gene>
    <name evidence="18" type="ORF">C3729_12505</name>
</gene>
<reference evidence="18 19" key="1">
    <citation type="submission" date="2018-02" db="EMBL/GenBank/DDBJ databases">
        <title>Draft genome sequence of bacterial isolates from marine environment.</title>
        <authorList>
            <person name="Singh S.K."/>
            <person name="Hill R."/>
            <person name="Major S."/>
            <person name="Cai H."/>
            <person name="Li Y."/>
        </authorList>
    </citation>
    <scope>NUCLEOTIDE SEQUENCE [LARGE SCALE GENOMIC DNA]</scope>
    <source>
        <strain evidence="18 19">IMET F</strain>
    </source>
</reference>
<keyword evidence="14" id="KW-0449">Lipoprotein</keyword>
<sequence length="267" mass="29832">MKKNIFILLINLVFIFLNSCTSQKKLDYLQNIENVALQASMKNAKSTIQPNDQLVILVTAKDMDVVRPFNQNFSSGQILQYSTASNNMPTQNQTSTSGPTYIVDTQGNIDFPVVGKINTENLTTEDLKETLKKEITKYVINPQVSVKNTNYKITVLGEVNRPGTYNIPEAQTTLLEVMGLAGDLTIYGNRDDVLVIRNVDGVITKQRLDLTKADFINSPYFYLKQNDVIIVSPNETKQKTSRLDPNTGIYISVASIVVTILALIFKN</sequence>
<evidence type="ECO:0000256" key="11">
    <source>
        <dbReference type="ARBA" id="ARBA00023136"/>
    </source>
</evidence>
<protein>
    <submittedName>
        <fullName evidence="18">Sugar transporter</fullName>
    </submittedName>
</protein>
<keyword evidence="12" id="KW-0564">Palmitate</keyword>
<comment type="similarity">
    <text evidence="2">Belongs to the BexD/CtrA/VexA family.</text>
</comment>
<comment type="caution">
    <text evidence="18">The sequence shown here is derived from an EMBL/GenBank/DDBJ whole genome shotgun (WGS) entry which is preliminary data.</text>
</comment>
<evidence type="ECO:0000256" key="13">
    <source>
        <dbReference type="ARBA" id="ARBA00023237"/>
    </source>
</evidence>
<evidence type="ECO:0000256" key="1">
    <source>
        <dbReference type="ARBA" id="ARBA00004571"/>
    </source>
</evidence>